<name>A0A2S5KIN9_9PROT</name>
<dbReference type="InterPro" id="IPR005331">
    <property type="entry name" value="Sulfotransferase"/>
</dbReference>
<dbReference type="GO" id="GO:0016020">
    <property type="term" value="C:membrane"/>
    <property type="evidence" value="ECO:0007669"/>
    <property type="project" value="InterPro"/>
</dbReference>
<dbReference type="SUPFAM" id="SSF52540">
    <property type="entry name" value="P-loop containing nucleoside triphosphate hydrolases"/>
    <property type="match status" value="1"/>
</dbReference>
<protein>
    <recommendedName>
        <fullName evidence="3">Sulfotransferase family protein</fullName>
    </recommendedName>
</protein>
<gene>
    <name evidence="1" type="ORF">C4K68_25380</name>
</gene>
<dbReference type="Pfam" id="PF03567">
    <property type="entry name" value="Sulfotransfer_2"/>
    <property type="match status" value="1"/>
</dbReference>
<dbReference type="GO" id="GO:0008146">
    <property type="term" value="F:sulfotransferase activity"/>
    <property type="evidence" value="ECO:0007669"/>
    <property type="project" value="InterPro"/>
</dbReference>
<organism evidence="1 2">
    <name type="scientific">Proteobacteria bacterium 228</name>
    <dbReference type="NCBI Taxonomy" id="2083153"/>
    <lineage>
        <taxon>Bacteria</taxon>
        <taxon>Pseudomonadati</taxon>
        <taxon>Pseudomonadota</taxon>
    </lineage>
</organism>
<reference evidence="1 2" key="1">
    <citation type="submission" date="2018-02" db="EMBL/GenBank/DDBJ databases">
        <title>novel marine gammaproteobacteria from coastal saline agro ecosystem.</title>
        <authorList>
            <person name="Krishnan R."/>
            <person name="Ramesh Kumar N."/>
        </authorList>
    </citation>
    <scope>NUCLEOTIDE SEQUENCE [LARGE SCALE GENOMIC DNA]</scope>
    <source>
        <strain evidence="1 2">228</strain>
    </source>
</reference>
<sequence length="212" mass="24322">MPVFSNERLKILFVHIPKAAGSTIENIFLSSGFKMSLFDDGRHKHSVNNFLNCSPQHFHADLLRSLINLEKIDYIFTVLRDPVSRIRSEYCMRNRASLLKGSIDNVSADEWISQTILDYQLNSYVYDNHIRPQNEFTLPGSDIFKLENGLESIISVLQSKLSVSLNYDERRVLDSKSHSGVSSKSVSISDETLVILKDFYLKDYELLQRVTV</sequence>
<dbReference type="Proteomes" id="UP000238196">
    <property type="component" value="Unassembled WGS sequence"/>
</dbReference>
<dbReference type="OrthoDB" id="288532at2"/>
<evidence type="ECO:0000313" key="2">
    <source>
        <dbReference type="Proteomes" id="UP000238196"/>
    </source>
</evidence>
<dbReference type="Gene3D" id="3.40.50.300">
    <property type="entry name" value="P-loop containing nucleotide triphosphate hydrolases"/>
    <property type="match status" value="1"/>
</dbReference>
<accession>A0A2S5KIN9</accession>
<dbReference type="EMBL" id="PRLP01000143">
    <property type="protein sequence ID" value="PPC74648.1"/>
    <property type="molecule type" value="Genomic_DNA"/>
</dbReference>
<dbReference type="InterPro" id="IPR027417">
    <property type="entry name" value="P-loop_NTPase"/>
</dbReference>
<evidence type="ECO:0008006" key="3">
    <source>
        <dbReference type="Google" id="ProtNLM"/>
    </source>
</evidence>
<dbReference type="AlphaFoldDB" id="A0A2S5KIN9"/>
<proteinExistence type="predicted"/>
<evidence type="ECO:0000313" key="1">
    <source>
        <dbReference type="EMBL" id="PPC74648.1"/>
    </source>
</evidence>
<comment type="caution">
    <text evidence="1">The sequence shown here is derived from an EMBL/GenBank/DDBJ whole genome shotgun (WGS) entry which is preliminary data.</text>
</comment>